<accession>A0ACB8V8H5</accession>
<gene>
    <name evidence="1" type="ORF">L3Q82_020706</name>
</gene>
<feature type="non-terminal residue" evidence="1">
    <location>
        <position position="1"/>
    </location>
</feature>
<dbReference type="EMBL" id="CM041554">
    <property type="protein sequence ID" value="KAI3351874.1"/>
    <property type="molecule type" value="Genomic_DNA"/>
</dbReference>
<proteinExistence type="predicted"/>
<evidence type="ECO:0000313" key="1">
    <source>
        <dbReference type="EMBL" id="KAI3351874.1"/>
    </source>
</evidence>
<dbReference type="Proteomes" id="UP000831701">
    <property type="component" value="Chromosome 24"/>
</dbReference>
<organism evidence="1 2">
    <name type="scientific">Scortum barcoo</name>
    <name type="common">barcoo grunter</name>
    <dbReference type="NCBI Taxonomy" id="214431"/>
    <lineage>
        <taxon>Eukaryota</taxon>
        <taxon>Metazoa</taxon>
        <taxon>Chordata</taxon>
        <taxon>Craniata</taxon>
        <taxon>Vertebrata</taxon>
        <taxon>Euteleostomi</taxon>
        <taxon>Actinopterygii</taxon>
        <taxon>Neopterygii</taxon>
        <taxon>Teleostei</taxon>
        <taxon>Neoteleostei</taxon>
        <taxon>Acanthomorphata</taxon>
        <taxon>Eupercaria</taxon>
        <taxon>Centrarchiformes</taxon>
        <taxon>Terapontoidei</taxon>
        <taxon>Terapontidae</taxon>
        <taxon>Scortum</taxon>
    </lineage>
</organism>
<protein>
    <submittedName>
        <fullName evidence="1">Uncharacterized protein</fullName>
    </submittedName>
</protein>
<evidence type="ECO:0000313" key="2">
    <source>
        <dbReference type="Proteomes" id="UP000831701"/>
    </source>
</evidence>
<sequence length="76" mass="8317">GDKAAVFRTTKVRTKLKGDGSWLQRRSEPQEETEEVKPWVAEVRASRINGAPIETSPVSSPTVSTPLPPTNSDADR</sequence>
<reference evidence="1" key="1">
    <citation type="submission" date="2022-04" db="EMBL/GenBank/DDBJ databases">
        <title>Jade perch genome.</title>
        <authorList>
            <person name="Chao B."/>
        </authorList>
    </citation>
    <scope>NUCLEOTIDE SEQUENCE</scope>
    <source>
        <strain evidence="1">CB-2022</strain>
    </source>
</reference>
<comment type="caution">
    <text evidence="1">The sequence shown here is derived from an EMBL/GenBank/DDBJ whole genome shotgun (WGS) entry which is preliminary data.</text>
</comment>
<name>A0ACB8V8H5_9TELE</name>
<keyword evidence="2" id="KW-1185">Reference proteome</keyword>